<evidence type="ECO:0000313" key="6">
    <source>
        <dbReference type="EMBL" id="PTB22567.1"/>
    </source>
</evidence>
<dbReference type="InterPro" id="IPR045155">
    <property type="entry name" value="Beta-lactam_cat"/>
</dbReference>
<organism evidence="6 7">
    <name type="scientific">Trinickia symbiotica</name>
    <dbReference type="NCBI Taxonomy" id="863227"/>
    <lineage>
        <taxon>Bacteria</taxon>
        <taxon>Pseudomonadati</taxon>
        <taxon>Pseudomonadota</taxon>
        <taxon>Betaproteobacteria</taxon>
        <taxon>Burkholderiales</taxon>
        <taxon>Burkholderiaceae</taxon>
        <taxon>Trinickia</taxon>
    </lineage>
</organism>
<feature type="signal peptide" evidence="4">
    <location>
        <begin position="1"/>
        <end position="22"/>
    </location>
</feature>
<dbReference type="PRINTS" id="PR00118">
    <property type="entry name" value="BLACTAMASEA"/>
</dbReference>
<dbReference type="GO" id="GO:0030655">
    <property type="term" value="P:beta-lactam antibiotic catabolic process"/>
    <property type="evidence" value="ECO:0007669"/>
    <property type="project" value="InterPro"/>
</dbReference>
<name>A0A2T3Y1E2_9BURK</name>
<evidence type="ECO:0000256" key="3">
    <source>
        <dbReference type="ARBA" id="ARBA00012865"/>
    </source>
</evidence>
<dbReference type="InterPro" id="IPR012338">
    <property type="entry name" value="Beta-lactam/transpept-like"/>
</dbReference>
<keyword evidence="4" id="KW-0732">Signal</keyword>
<dbReference type="Gene3D" id="3.40.710.10">
    <property type="entry name" value="DD-peptidase/beta-lactamase superfamily"/>
    <property type="match status" value="1"/>
</dbReference>
<dbReference type="Proteomes" id="UP000240638">
    <property type="component" value="Unassembled WGS sequence"/>
</dbReference>
<dbReference type="EC" id="3.5.2.6" evidence="3"/>
<comment type="similarity">
    <text evidence="2">Belongs to the class-A beta-lactamase family.</text>
</comment>
<dbReference type="NCBIfam" id="NF033103">
    <property type="entry name" value="bla_class_A"/>
    <property type="match status" value="1"/>
</dbReference>
<evidence type="ECO:0000259" key="5">
    <source>
        <dbReference type="Pfam" id="PF13354"/>
    </source>
</evidence>
<feature type="chain" id="PRO_5015551372" description="beta-lactamase" evidence="4">
    <location>
        <begin position="23"/>
        <end position="298"/>
    </location>
</feature>
<evidence type="ECO:0000313" key="7">
    <source>
        <dbReference type="Proteomes" id="UP000240638"/>
    </source>
</evidence>
<evidence type="ECO:0000256" key="4">
    <source>
        <dbReference type="SAM" id="SignalP"/>
    </source>
</evidence>
<reference evidence="6 7" key="1">
    <citation type="submission" date="2018-03" db="EMBL/GenBank/DDBJ databases">
        <title>Whole genome analyses suggest that Burkholderia sensu lato contains two further novel genera in the rhizoxinica-symbiotica group Mycetohabitans gen. nov., and Trinickia gen. nov.: implications for the evolution of diazotrophy and nodulation in the Burkholderiaceae.</title>
        <authorList>
            <person name="Estrada De Los Santos P."/>
            <person name="Palmer M."/>
            <person name="Chavez-Ramirez B."/>
            <person name="Steenkamp E.T."/>
            <person name="Hirsch A.M."/>
            <person name="Manyaka P."/>
            <person name="Maluk M."/>
            <person name="Lafos M."/>
            <person name="Crook M."/>
            <person name="Gross E."/>
            <person name="Simon M.F."/>
            <person name="Bueno Dos Reis Junior F."/>
            <person name="Poole P.S."/>
            <person name="Venter S.N."/>
            <person name="James E.K."/>
        </authorList>
    </citation>
    <scope>NUCLEOTIDE SEQUENCE [LARGE SCALE GENOMIC DNA]</scope>
    <source>
        <strain evidence="6 7">JPY-366</strain>
    </source>
</reference>
<dbReference type="GO" id="GO:0008800">
    <property type="term" value="F:beta-lactamase activity"/>
    <property type="evidence" value="ECO:0007669"/>
    <property type="project" value="UniProtKB-EC"/>
</dbReference>
<dbReference type="SUPFAM" id="SSF56601">
    <property type="entry name" value="beta-lactamase/transpeptidase-like"/>
    <property type="match status" value="1"/>
</dbReference>
<dbReference type="RefSeq" id="WP_107148951.1">
    <property type="nucleotide sequence ID" value="NZ_PYUC01000001.1"/>
</dbReference>
<dbReference type="Pfam" id="PF13354">
    <property type="entry name" value="Beta-lactamase2"/>
    <property type="match status" value="1"/>
</dbReference>
<dbReference type="GO" id="GO:0046677">
    <property type="term" value="P:response to antibiotic"/>
    <property type="evidence" value="ECO:0007669"/>
    <property type="project" value="InterPro"/>
</dbReference>
<evidence type="ECO:0000256" key="2">
    <source>
        <dbReference type="ARBA" id="ARBA00009009"/>
    </source>
</evidence>
<evidence type="ECO:0000256" key="1">
    <source>
        <dbReference type="ARBA" id="ARBA00001526"/>
    </source>
</evidence>
<dbReference type="PANTHER" id="PTHR35333">
    <property type="entry name" value="BETA-LACTAMASE"/>
    <property type="match status" value="1"/>
</dbReference>
<protein>
    <recommendedName>
        <fullName evidence="3">beta-lactamase</fullName>
        <ecNumber evidence="3">3.5.2.6</ecNumber>
    </recommendedName>
</protein>
<proteinExistence type="inferred from homology"/>
<comment type="catalytic activity">
    <reaction evidence="1">
        <text>a beta-lactam + H2O = a substituted beta-amino acid</text>
        <dbReference type="Rhea" id="RHEA:20401"/>
        <dbReference type="ChEBI" id="CHEBI:15377"/>
        <dbReference type="ChEBI" id="CHEBI:35627"/>
        <dbReference type="ChEBI" id="CHEBI:140347"/>
        <dbReference type="EC" id="3.5.2.6"/>
    </reaction>
</comment>
<dbReference type="EMBL" id="PYUC01000001">
    <property type="protein sequence ID" value="PTB22567.1"/>
    <property type="molecule type" value="Genomic_DNA"/>
</dbReference>
<sequence length="298" mass="32125">MAHSPNRRALLLAAVAAPFALALDARAMSGEERETSRTKLAAIEKQFGGRLGVYALDTGSGTEIRHRADERFPFCSTFKMVLASAVLAKSVHEAGLMQRRIQYAQSDLVSYSPISGKHVADGMTVDELCRAAVELSDNTAANQLIKLLGGPAAVTAFARSIGDKTFRLDRWETELNTAIPGDPRDTTTPTAMAHTLRAVALGNALPDMQRDMLQTWLRGCQTGAKRIRAAVPAGWDVGDKTGTGDHGTANDIAVIWPPSRKPIVLAIYHTQEKPDTRGRDEAIADAARVVVAQLQRTS</sequence>
<dbReference type="AlphaFoldDB" id="A0A2T3Y1E2"/>
<comment type="caution">
    <text evidence="6">The sequence shown here is derived from an EMBL/GenBank/DDBJ whole genome shotgun (WGS) entry which is preliminary data.</text>
</comment>
<feature type="domain" description="Beta-lactamase class A catalytic" evidence="5">
    <location>
        <begin position="52"/>
        <end position="268"/>
    </location>
</feature>
<dbReference type="PANTHER" id="PTHR35333:SF3">
    <property type="entry name" value="BETA-LACTAMASE-TYPE TRANSPEPTIDASE FOLD CONTAINING PROTEIN"/>
    <property type="match status" value="1"/>
</dbReference>
<gene>
    <name evidence="6" type="ORF">C9I57_01960</name>
</gene>
<dbReference type="InterPro" id="IPR000871">
    <property type="entry name" value="Beta-lactam_class-A"/>
</dbReference>
<accession>A0A2T3Y1E2</accession>